<evidence type="ECO:0000256" key="7">
    <source>
        <dbReference type="ARBA" id="ARBA00048539"/>
    </source>
</evidence>
<dbReference type="CDD" id="cd01992">
    <property type="entry name" value="TilS_N"/>
    <property type="match status" value="1"/>
</dbReference>
<comment type="function">
    <text evidence="8">Ligates lysine onto the cytidine present at position 34 of the AUA codon-specific tRNA(Ile) that contains the anticodon CAU, in an ATP-dependent manner. Cytidine is converted to lysidine, thus changing the amino acid specificity of the tRNA from methionine to isoleucine.</text>
</comment>
<dbReference type="InterPro" id="IPR012094">
    <property type="entry name" value="tRNA_Ile_lys_synt"/>
</dbReference>
<keyword evidence="4 8" id="KW-0819">tRNA processing</keyword>
<dbReference type="SMART" id="SM00977">
    <property type="entry name" value="TilS_C"/>
    <property type="match status" value="1"/>
</dbReference>
<feature type="binding site" evidence="8">
    <location>
        <begin position="28"/>
        <end position="33"/>
    </location>
    <ligand>
        <name>ATP</name>
        <dbReference type="ChEBI" id="CHEBI:30616"/>
    </ligand>
</feature>
<dbReference type="PANTHER" id="PTHR43033">
    <property type="entry name" value="TRNA(ILE)-LYSIDINE SYNTHASE-RELATED"/>
    <property type="match status" value="1"/>
</dbReference>
<dbReference type="RefSeq" id="WP_039340564.1">
    <property type="nucleotide sequence ID" value="NZ_JSYK01000001.1"/>
</dbReference>
<dbReference type="NCBIfam" id="TIGR02433">
    <property type="entry name" value="lysidine_TilS_C"/>
    <property type="match status" value="1"/>
</dbReference>
<comment type="caution">
    <text evidence="10">The sequence shown here is derived from an EMBL/GenBank/DDBJ whole genome shotgun (WGS) entry which is preliminary data.</text>
</comment>
<evidence type="ECO:0000313" key="10">
    <source>
        <dbReference type="EMBL" id="KIA84900.1"/>
    </source>
</evidence>
<comment type="similarity">
    <text evidence="8">Belongs to the tRNA(Ile)-lysidine synthase family.</text>
</comment>
<evidence type="ECO:0000256" key="1">
    <source>
        <dbReference type="ARBA" id="ARBA00004496"/>
    </source>
</evidence>
<keyword evidence="11" id="KW-1185">Reference proteome</keyword>
<dbReference type="EC" id="6.3.4.19" evidence="8"/>
<evidence type="ECO:0000256" key="8">
    <source>
        <dbReference type="HAMAP-Rule" id="MF_01161"/>
    </source>
</evidence>
<dbReference type="HAMAP" id="MF_01161">
    <property type="entry name" value="tRNA_Ile_lys_synt"/>
    <property type="match status" value="1"/>
</dbReference>
<dbReference type="SUPFAM" id="SSF52402">
    <property type="entry name" value="Adenine nucleotide alpha hydrolases-like"/>
    <property type="match status" value="1"/>
</dbReference>
<sequence length="430" mass="49861">MLNTTTFQQSLQQIAPDFEAKTFLLAVSGGGDSMVLLKLFSELDLKFEVSHVNYGLRGKDSDADEEIVEKTCKKLGIFLHVYRVSEKDQQPENSIQEWARDLRYNFFNKIKEERKLDFTVTAHHLNDQLETFLINLSKASGIKGLSGIPANNNKILRPLLSFSKEEIYAFAEKNAVLFREDLSNQKNDYLRNFIRNGVTPQLLKINENFLENFGRSLQYLNQSADFIEENLDKIWTEISVLENGKILLNKAEFFHQTSFVQFEILRRYNFNSKKEFAKILAAETGKKFISESHVLSVDRKDFIITTKEDEIEKDEEVTLKNEKKAAFIPEKIKTEIEKFGTFSWNFSSEKIKFPLKLRHAKKGDVFHPIGMIGKKKIAKFFKDEKLPILAQQKIWLLTDGKDDILGILPFRQDRRFAAKKSDAECFNIKI</sequence>
<organism evidence="10 11">
    <name type="scientific">Kaistella solincola</name>
    <dbReference type="NCBI Taxonomy" id="510955"/>
    <lineage>
        <taxon>Bacteria</taxon>
        <taxon>Pseudomonadati</taxon>
        <taxon>Bacteroidota</taxon>
        <taxon>Flavobacteriia</taxon>
        <taxon>Flavobacteriales</taxon>
        <taxon>Weeksellaceae</taxon>
        <taxon>Chryseobacterium group</taxon>
        <taxon>Kaistella</taxon>
    </lineage>
</organism>
<dbReference type="SUPFAM" id="SSF56037">
    <property type="entry name" value="PheT/TilS domain"/>
    <property type="match status" value="1"/>
</dbReference>
<dbReference type="EMBL" id="JSYK01000001">
    <property type="protein sequence ID" value="KIA84900.1"/>
    <property type="molecule type" value="Genomic_DNA"/>
</dbReference>
<keyword evidence="2 8" id="KW-0963">Cytoplasm</keyword>
<evidence type="ECO:0000259" key="9">
    <source>
        <dbReference type="SMART" id="SM00977"/>
    </source>
</evidence>
<proteinExistence type="inferred from homology"/>
<dbReference type="InterPro" id="IPR012795">
    <property type="entry name" value="tRNA_Ile_lys_synt_N"/>
</dbReference>
<comment type="subcellular location">
    <subcellularLocation>
        <location evidence="1 8">Cytoplasm</location>
    </subcellularLocation>
</comment>
<comment type="domain">
    <text evidence="8">The N-terminal region contains the highly conserved SGGXDS motif, predicted to be a P-loop motif involved in ATP binding.</text>
</comment>
<dbReference type="InterPro" id="IPR014729">
    <property type="entry name" value="Rossmann-like_a/b/a_fold"/>
</dbReference>
<dbReference type="NCBIfam" id="TIGR02432">
    <property type="entry name" value="lysidine_TilS_N"/>
    <property type="match status" value="1"/>
</dbReference>
<dbReference type="Proteomes" id="UP000031275">
    <property type="component" value="Unassembled WGS sequence"/>
</dbReference>
<evidence type="ECO:0000256" key="2">
    <source>
        <dbReference type="ARBA" id="ARBA00022490"/>
    </source>
</evidence>
<accession>A0ABR4ZTY9</accession>
<evidence type="ECO:0000256" key="6">
    <source>
        <dbReference type="ARBA" id="ARBA00022840"/>
    </source>
</evidence>
<keyword evidence="6 8" id="KW-0067">ATP-binding</keyword>
<keyword evidence="5 8" id="KW-0547">Nucleotide-binding</keyword>
<evidence type="ECO:0000313" key="11">
    <source>
        <dbReference type="Proteomes" id="UP000031275"/>
    </source>
</evidence>
<feature type="domain" description="Lysidine-tRNA(Ile) synthetase C-terminal" evidence="9">
    <location>
        <begin position="355"/>
        <end position="428"/>
    </location>
</feature>
<evidence type="ECO:0000256" key="3">
    <source>
        <dbReference type="ARBA" id="ARBA00022598"/>
    </source>
</evidence>
<dbReference type="Pfam" id="PF01171">
    <property type="entry name" value="ATP_bind_3"/>
    <property type="match status" value="1"/>
</dbReference>
<name>A0ABR4ZTY9_9FLAO</name>
<protein>
    <recommendedName>
        <fullName evidence="8">tRNA(Ile)-lysidine synthase</fullName>
        <ecNumber evidence="8">6.3.4.19</ecNumber>
    </recommendedName>
    <alternativeName>
        <fullName evidence="8">tRNA(Ile)-2-lysyl-cytidine synthase</fullName>
    </alternativeName>
    <alternativeName>
        <fullName evidence="8">tRNA(Ile)-lysidine synthetase</fullName>
    </alternativeName>
</protein>
<gene>
    <name evidence="8" type="primary">tilS</name>
    <name evidence="10" type="ORF">OA84_00035</name>
</gene>
<keyword evidence="3 8" id="KW-0436">Ligase</keyword>
<evidence type="ECO:0000256" key="4">
    <source>
        <dbReference type="ARBA" id="ARBA00022694"/>
    </source>
</evidence>
<reference evidence="10 11" key="1">
    <citation type="submission" date="2014-10" db="EMBL/GenBank/DDBJ databases">
        <title>Kaistella solincola genome.</title>
        <authorList>
            <person name="Newman J.D."/>
        </authorList>
    </citation>
    <scope>NUCLEOTIDE SEQUENCE [LARGE SCALE GENOMIC DNA]</scope>
    <source>
        <strain evidence="10 11">DSM 22468</strain>
    </source>
</reference>
<dbReference type="InterPro" id="IPR011063">
    <property type="entry name" value="TilS/TtcA_N"/>
</dbReference>
<comment type="catalytic activity">
    <reaction evidence="7 8">
        <text>cytidine(34) in tRNA(Ile2) + L-lysine + ATP = lysidine(34) in tRNA(Ile2) + AMP + diphosphate + H(+)</text>
        <dbReference type="Rhea" id="RHEA:43744"/>
        <dbReference type="Rhea" id="RHEA-COMP:10625"/>
        <dbReference type="Rhea" id="RHEA-COMP:10670"/>
        <dbReference type="ChEBI" id="CHEBI:15378"/>
        <dbReference type="ChEBI" id="CHEBI:30616"/>
        <dbReference type="ChEBI" id="CHEBI:32551"/>
        <dbReference type="ChEBI" id="CHEBI:33019"/>
        <dbReference type="ChEBI" id="CHEBI:82748"/>
        <dbReference type="ChEBI" id="CHEBI:83665"/>
        <dbReference type="ChEBI" id="CHEBI:456215"/>
        <dbReference type="EC" id="6.3.4.19"/>
    </reaction>
</comment>
<dbReference type="PANTHER" id="PTHR43033:SF1">
    <property type="entry name" value="TRNA(ILE)-LYSIDINE SYNTHASE-RELATED"/>
    <property type="match status" value="1"/>
</dbReference>
<evidence type="ECO:0000256" key="5">
    <source>
        <dbReference type="ARBA" id="ARBA00022741"/>
    </source>
</evidence>
<dbReference type="InterPro" id="IPR012796">
    <property type="entry name" value="Lysidine-tRNA-synth_C"/>
</dbReference>
<dbReference type="Gene3D" id="3.40.50.620">
    <property type="entry name" value="HUPs"/>
    <property type="match status" value="1"/>
</dbReference>